<keyword evidence="2" id="KW-1185">Reference proteome</keyword>
<sequence>MSRPSTSHQPTPYTNGVKRPQLNDEKYEDPTYLSLPSKDANSWYYPSPGYSSEDDDDVQLSAVLGNWGRKMSGNSRWVRRGKLSAWGAGLEDWQSDERARKRIKRLLPPTPDPDAPVVLPHLRSPTPPLTAPYPMPNSQHLSYTSFVLDKSIEEAFRSGIIDEQEQAANTLIQDEAAFRRALGRLFQLMGEDPHPPPSTADANAEVIPKREDEEGGQEADNQRRLHARRISRPSHINSSSRGKIGKIVRDSAGHAGRSKRRLSKEERATTSETCRGRTALTFGSAYPFSISATPILLSSFHLLHRATDNNMIVPDIGPLKIDDPGPGSPTVTIPDDIANSTDHYMVKLRNYCKSLPYSVESNARMQEMLDFILLRITQCVEAKDYDPGLQQWDSMLTYWSMLKYPIPKEKRIALIKVYYHICTTPGMPTHIVSTCSDNLQVLTRSKKKLSIEDLRLPWKPVYNILNKDLFLTRRQFEIGQTSWYMGYIAENVRRFFHPAAIDEMLSTFLPMFNATSLNSMLATQYYMLTFLPLSHPQSYFPTLFRLWESVNSYLYDERMLHFLSRLAEIHVDPTVSDPMRLQKLPDDERSADEGRPDWPKDDLASKGRWLGLYKDVGIFTEREWTYIMCKCLASMEIPLADSGSLTTGPSADNQAGFEINRLPKPTWRIPSLARIIVYSMSPDGMPIPGSTAPTPIATPLASGASTPLPHQHVNGGLNGALADYLSAPLHKGKVKTYLGGSKALDSLSKLIASTEGFFHPTNSGAWTSDLRWHEEQLSDCKTPPHRRLTRNMKRELVNSLRTVCFLAMFSQDTTTVTNIQSALKSMSVLEPDLILPSILERAGPALEALVETQRTIAVIKALGAVAPALVRREIYYPGAKHLLPILELLLPAVDLNDPLKTFCTTAFLVEVAQYIKFGELTRTEPSAGYDLDTGLTAPQSPTIDFKLPGQISFGEEEHYSKDEQDTFVITMSEQFADWIAAFLRRVILLFENLPEEGADGNAGGQTEVNLVDAVCGAFSQICVHLSEPLYDMVLNMVFDFASNNVRTNAVRAIHQLVECVANANPAKTLAKFLPFCSQNIRTELEHGAGSVRTTSLNSMPLPSDATLHWNLAILRGSMFNDGKATLKYRKELLDLFKVLHKKTLSKRGFSSAGKLLSSTLLTLTHTYPLENKFVNLKEWESEAFQTEHHRYWGRLYSPEDVEISWHTPNDEEIEFAIEVFRELVEPTLTMIDGLLESGVTRDAIWRNDFCRHLSFVRNAFAGIPTLVKEIIKPEELQAATETSDILHEIPEMIASIDPLKSGFVLDDPCDPRHQYLTGIKRRFGELLHRASVTLLSQEGEENVLDAVLMLIRSIRTYMLEYGDSRDSYYVQLERYQNELNLTRQYANQKVWPRAVLVRRARLYHAARLRWNTVERRRGTLEDQLIDDVTEWCLWNYATVRQSSQSLLDSLCASFDGLHRRSLPKLYEALEPGVDDDRMKGALWTLNTSAFGKYAISEPTLTTPFVKRLFACQHNEKPSIQDCVAALSDTCLSSFVEPCYVVYGIDNPDLERAVRNLRACLRPTPASDTVANCIKQRETRIQLWNNAVEETTNVILNVARSSRTHWKYAVVAVRCLRTLIRRDAPMNPEHVKYLVETTHNSHSSLRYYAQRAVLKISRFIKLRTFSHNLVDLALEQQHNPLKRKVPITTATSEFTAQWLEEYKAPLDLKRARIEPLLREKPQAGWLAWSDTTDAYLLPPEKISPLQPWDASNEEALEAILEVVKDAVFWEKLIKHYSAENHSDVIVQDNASCIKSIFQLLEDDPFEALRPTLEELLADTDKNKQRGAAEVIAGLVTGSKHWPTEKQQHLWDWFKPYIPQVLDHSNNDLVSIWSSFLEHVFFNKDPRRVQPLVDYLVEQFTSVDFNAESTFDVVKVLCFFRAFYEEMNWKFSAWTDDVLKRCWPEIASEHDDVLAYISEIMAFCGKIMRQTNLSVPLAENVVRECRVISPEVDLLGTRGLYHKGRITELVKRFKVWRDERIPGVRAFQSTYDRVGVLVCRWLFQTIHDTNASSAFDYLLPLMPELFRFTEINDNDDLAQRAKVLLNRMCGVMPPRPLLYPILDSFFMAIQTSPSWRVRLKILPLVQIYYFRQGPCISEVKVLEMLEVICRCLDDEVVEVREMAATTLTGILRVSPRRSVLNLKACASRPHA</sequence>
<evidence type="ECO:0000313" key="2">
    <source>
        <dbReference type="Proteomes" id="UP001148662"/>
    </source>
</evidence>
<evidence type="ECO:0000313" key="1">
    <source>
        <dbReference type="EMBL" id="KAJ3553426.1"/>
    </source>
</evidence>
<proteinExistence type="predicted"/>
<protein>
    <submittedName>
        <fullName evidence="1">Uncharacterized protein</fullName>
    </submittedName>
</protein>
<gene>
    <name evidence="1" type="ORF">NM688_g3620</name>
</gene>
<reference evidence="1" key="1">
    <citation type="submission" date="2022-07" db="EMBL/GenBank/DDBJ databases">
        <title>Genome Sequence of Phlebia brevispora.</title>
        <authorList>
            <person name="Buettner E."/>
        </authorList>
    </citation>
    <scope>NUCLEOTIDE SEQUENCE</scope>
    <source>
        <strain evidence="1">MPL23</strain>
    </source>
</reference>
<organism evidence="1 2">
    <name type="scientific">Phlebia brevispora</name>
    <dbReference type="NCBI Taxonomy" id="194682"/>
    <lineage>
        <taxon>Eukaryota</taxon>
        <taxon>Fungi</taxon>
        <taxon>Dikarya</taxon>
        <taxon>Basidiomycota</taxon>
        <taxon>Agaricomycotina</taxon>
        <taxon>Agaricomycetes</taxon>
        <taxon>Polyporales</taxon>
        <taxon>Meruliaceae</taxon>
        <taxon>Phlebia</taxon>
    </lineage>
</organism>
<accession>A0ACC1T553</accession>
<dbReference type="EMBL" id="JANHOG010000541">
    <property type="protein sequence ID" value="KAJ3553426.1"/>
    <property type="molecule type" value="Genomic_DNA"/>
</dbReference>
<name>A0ACC1T553_9APHY</name>
<comment type="caution">
    <text evidence="1">The sequence shown here is derived from an EMBL/GenBank/DDBJ whole genome shotgun (WGS) entry which is preliminary data.</text>
</comment>
<dbReference type="Proteomes" id="UP001148662">
    <property type="component" value="Unassembled WGS sequence"/>
</dbReference>